<dbReference type="EMBL" id="BDFD01000011">
    <property type="protein sequence ID" value="GAV20505.1"/>
    <property type="molecule type" value="Genomic_DNA"/>
</dbReference>
<evidence type="ECO:0000256" key="1">
    <source>
        <dbReference type="SAM" id="SignalP"/>
    </source>
</evidence>
<protein>
    <recommendedName>
        <fullName evidence="4">EF-hand domain-containing protein</fullName>
    </recommendedName>
</protein>
<feature type="chain" id="PRO_5012792614" description="EF-hand domain-containing protein" evidence="1">
    <location>
        <begin position="22"/>
        <end position="90"/>
    </location>
</feature>
<sequence length="90" mass="10015">MKQLFRITILASVFLVSPLWAAGGLSVDAKFDLTGDGIIDASDWGRLTEDAKKTYAYESVQALGEDPYAILEEKLNRGDRYLQGLRAVYE</sequence>
<accession>A0A1L8CNL8</accession>
<evidence type="ECO:0008006" key="4">
    <source>
        <dbReference type="Google" id="ProtNLM"/>
    </source>
</evidence>
<feature type="signal peptide" evidence="1">
    <location>
        <begin position="1"/>
        <end position="21"/>
    </location>
</feature>
<reference evidence="2 3" key="1">
    <citation type="journal article" date="2017" name="Arch. Microbiol.">
        <title>Mariprofundus micogutta sp. nov., a novel iron-oxidizing zetaproteobacterium isolated from a deep-sea hydrothermal field at the Bayonnaise knoll of the Izu-Ogasawara arc, and a description of Mariprofundales ord. nov. and Zetaproteobacteria classis nov.</title>
        <authorList>
            <person name="Makita H."/>
            <person name="Tanaka E."/>
            <person name="Mitsunobu S."/>
            <person name="Miyazaki M."/>
            <person name="Nunoura T."/>
            <person name="Uematsu K."/>
            <person name="Takaki Y."/>
            <person name="Nishi S."/>
            <person name="Shimamura S."/>
            <person name="Takai K."/>
        </authorList>
    </citation>
    <scope>NUCLEOTIDE SEQUENCE [LARGE SCALE GENOMIC DNA]</scope>
    <source>
        <strain evidence="2 3">ET2</strain>
    </source>
</reference>
<keyword evidence="3" id="KW-1185">Reference proteome</keyword>
<dbReference type="Proteomes" id="UP000231632">
    <property type="component" value="Unassembled WGS sequence"/>
</dbReference>
<name>A0A1L8CNL8_9PROT</name>
<organism evidence="2 3">
    <name type="scientific">Mariprofundus micogutta</name>
    <dbReference type="NCBI Taxonomy" id="1921010"/>
    <lineage>
        <taxon>Bacteria</taxon>
        <taxon>Pseudomonadati</taxon>
        <taxon>Pseudomonadota</taxon>
        <taxon>Candidatius Mariprofundia</taxon>
        <taxon>Mariprofundales</taxon>
        <taxon>Mariprofundaceae</taxon>
        <taxon>Mariprofundus</taxon>
    </lineage>
</organism>
<gene>
    <name evidence="2" type="ORF">MMIC_P1472</name>
</gene>
<dbReference type="AlphaFoldDB" id="A0A1L8CNL8"/>
<evidence type="ECO:0000313" key="2">
    <source>
        <dbReference type="EMBL" id="GAV20505.1"/>
    </source>
</evidence>
<dbReference type="STRING" id="1921010.MMIC_P1472"/>
<keyword evidence="1" id="KW-0732">Signal</keyword>
<evidence type="ECO:0000313" key="3">
    <source>
        <dbReference type="Proteomes" id="UP000231632"/>
    </source>
</evidence>
<proteinExistence type="predicted"/>
<comment type="caution">
    <text evidence="2">The sequence shown here is derived from an EMBL/GenBank/DDBJ whole genome shotgun (WGS) entry which is preliminary data.</text>
</comment>